<dbReference type="InterPro" id="IPR055170">
    <property type="entry name" value="GFO_IDH_MocA-like_dom"/>
</dbReference>
<evidence type="ECO:0000313" key="4">
    <source>
        <dbReference type="Proteomes" id="UP000309676"/>
    </source>
</evidence>
<evidence type="ECO:0000259" key="1">
    <source>
        <dbReference type="Pfam" id="PF01408"/>
    </source>
</evidence>
<dbReference type="InterPro" id="IPR052515">
    <property type="entry name" value="Gfo/Idh/MocA_Oxidoreductase"/>
</dbReference>
<dbReference type="GO" id="GO:0000166">
    <property type="term" value="F:nucleotide binding"/>
    <property type="evidence" value="ECO:0007669"/>
    <property type="project" value="InterPro"/>
</dbReference>
<dbReference type="AlphaFoldDB" id="A0A5R9GIM1"/>
<dbReference type="EMBL" id="VCIW01000004">
    <property type="protein sequence ID" value="TLS52683.1"/>
    <property type="molecule type" value="Genomic_DNA"/>
</dbReference>
<dbReference type="Gene3D" id="3.30.360.10">
    <property type="entry name" value="Dihydrodipicolinate Reductase, domain 2"/>
    <property type="match status" value="1"/>
</dbReference>
<evidence type="ECO:0000313" key="3">
    <source>
        <dbReference type="EMBL" id="TLS52683.1"/>
    </source>
</evidence>
<proteinExistence type="predicted"/>
<keyword evidence="4" id="KW-1185">Reference proteome</keyword>
<dbReference type="RefSeq" id="WP_138193674.1">
    <property type="nucleotide sequence ID" value="NZ_VCIW01000004.1"/>
</dbReference>
<comment type="caution">
    <text evidence="3">The sequence shown here is derived from an EMBL/GenBank/DDBJ whole genome shotgun (WGS) entry which is preliminary data.</text>
</comment>
<dbReference type="Gene3D" id="3.40.50.720">
    <property type="entry name" value="NAD(P)-binding Rossmann-like Domain"/>
    <property type="match status" value="1"/>
</dbReference>
<sequence>MAQWRFGLIGCGGVADMHMEAIRQIEDAVLAVVSSRSESKAKSAAEKARCDWTTDYRELLRRTDVDIVCVTTSSGSHAAIGHEVLAAGKHLVLEKPIAMTAKDARALAEDAESRGLTLSVISQRRFEANNQLIKRVLDEGALGRLLLAEVTLPFYRSQAYYDSADWRGTIAEDGGVLMNQAIHCLDLLLWFAGDVRTVYGKTATMTHRMEAEDMGLAILTFESGAFGTVMASTSIRPGYAAAISLYGEEGTIKLEGTSIVRWSVPGWDEPNWTREESYGGVSDPRSIVSDYHQSQLIDVMTSIETGMKPLITGWDGWRAVRLVEAIYESAAAGAEIDIGKEGGSR</sequence>
<dbReference type="Pfam" id="PF22725">
    <property type="entry name" value="GFO_IDH_MocA_C3"/>
    <property type="match status" value="1"/>
</dbReference>
<protein>
    <submittedName>
        <fullName evidence="3">Gfo/Idh/MocA family oxidoreductase</fullName>
    </submittedName>
</protein>
<dbReference type="PANTHER" id="PTHR43249:SF1">
    <property type="entry name" value="D-GLUCOSIDE 3-DEHYDROGENASE"/>
    <property type="match status" value="1"/>
</dbReference>
<feature type="domain" description="Gfo/Idh/MocA-like oxidoreductase N-terminal" evidence="1">
    <location>
        <begin position="5"/>
        <end position="120"/>
    </location>
</feature>
<dbReference type="SUPFAM" id="SSF51735">
    <property type="entry name" value="NAD(P)-binding Rossmann-fold domains"/>
    <property type="match status" value="1"/>
</dbReference>
<name>A0A5R9GIM1_9BACL</name>
<accession>A0A5R9GIM1</accession>
<dbReference type="InterPro" id="IPR000683">
    <property type="entry name" value="Gfo/Idh/MocA-like_OxRdtase_N"/>
</dbReference>
<dbReference type="Pfam" id="PF01408">
    <property type="entry name" value="GFO_IDH_MocA"/>
    <property type="match status" value="1"/>
</dbReference>
<dbReference type="SUPFAM" id="SSF55347">
    <property type="entry name" value="Glyceraldehyde-3-phosphate dehydrogenase-like, C-terminal domain"/>
    <property type="match status" value="1"/>
</dbReference>
<dbReference type="InterPro" id="IPR036291">
    <property type="entry name" value="NAD(P)-bd_dom_sf"/>
</dbReference>
<dbReference type="Proteomes" id="UP000309676">
    <property type="component" value="Unassembled WGS sequence"/>
</dbReference>
<organism evidence="3 4">
    <name type="scientific">Paenibacillus antri</name>
    <dbReference type="NCBI Taxonomy" id="2582848"/>
    <lineage>
        <taxon>Bacteria</taxon>
        <taxon>Bacillati</taxon>
        <taxon>Bacillota</taxon>
        <taxon>Bacilli</taxon>
        <taxon>Bacillales</taxon>
        <taxon>Paenibacillaceae</taxon>
        <taxon>Paenibacillus</taxon>
    </lineage>
</organism>
<evidence type="ECO:0000259" key="2">
    <source>
        <dbReference type="Pfam" id="PF22725"/>
    </source>
</evidence>
<dbReference type="PANTHER" id="PTHR43249">
    <property type="entry name" value="UDP-N-ACETYL-2-AMINO-2-DEOXY-D-GLUCURONATE OXIDASE"/>
    <property type="match status" value="1"/>
</dbReference>
<reference evidence="3 4" key="1">
    <citation type="submission" date="2019-05" db="EMBL/GenBank/DDBJ databases">
        <authorList>
            <person name="Narsing Rao M.P."/>
            <person name="Li W.J."/>
        </authorList>
    </citation>
    <scope>NUCLEOTIDE SEQUENCE [LARGE SCALE GENOMIC DNA]</scope>
    <source>
        <strain evidence="3 4">SYSU_K30003</strain>
    </source>
</reference>
<gene>
    <name evidence="3" type="ORF">FE782_08620</name>
</gene>
<dbReference type="OrthoDB" id="9815825at2"/>
<feature type="domain" description="GFO/IDH/MocA-like oxidoreductase" evidence="2">
    <location>
        <begin position="131"/>
        <end position="252"/>
    </location>
</feature>